<comment type="subcellular location">
    <subcellularLocation>
        <location evidence="1">Cell membrane</location>
        <topology evidence="1">Multi-pass membrane protein</topology>
    </subcellularLocation>
</comment>
<dbReference type="CDD" id="cd06579">
    <property type="entry name" value="TM_PBP1_transp_AraH_like"/>
    <property type="match status" value="1"/>
</dbReference>
<evidence type="ECO:0000256" key="3">
    <source>
        <dbReference type="ARBA" id="ARBA00022692"/>
    </source>
</evidence>
<feature type="transmembrane region" description="Helical" evidence="6">
    <location>
        <begin position="64"/>
        <end position="82"/>
    </location>
</feature>
<dbReference type="AlphaFoldDB" id="A0A557ZTN0"/>
<feature type="transmembrane region" description="Helical" evidence="6">
    <location>
        <begin position="34"/>
        <end position="52"/>
    </location>
</feature>
<evidence type="ECO:0000256" key="5">
    <source>
        <dbReference type="ARBA" id="ARBA00023136"/>
    </source>
</evidence>
<organism evidence="7 8">
    <name type="scientific">Amycolatopsis acidiphila</name>
    <dbReference type="NCBI Taxonomy" id="715473"/>
    <lineage>
        <taxon>Bacteria</taxon>
        <taxon>Bacillati</taxon>
        <taxon>Actinomycetota</taxon>
        <taxon>Actinomycetes</taxon>
        <taxon>Pseudonocardiales</taxon>
        <taxon>Pseudonocardiaceae</taxon>
        <taxon>Amycolatopsis</taxon>
    </lineage>
</organism>
<evidence type="ECO:0000256" key="1">
    <source>
        <dbReference type="ARBA" id="ARBA00004651"/>
    </source>
</evidence>
<comment type="caution">
    <text evidence="7">The sequence shown here is derived from an EMBL/GenBank/DDBJ whole genome shotgun (WGS) entry which is preliminary data.</text>
</comment>
<keyword evidence="3 6" id="KW-0812">Transmembrane</keyword>
<feature type="transmembrane region" description="Helical" evidence="6">
    <location>
        <begin position="185"/>
        <end position="206"/>
    </location>
</feature>
<evidence type="ECO:0000256" key="4">
    <source>
        <dbReference type="ARBA" id="ARBA00022989"/>
    </source>
</evidence>
<gene>
    <name evidence="7" type="ORF">FNH06_36375</name>
</gene>
<feature type="transmembrane region" description="Helical" evidence="6">
    <location>
        <begin position="112"/>
        <end position="133"/>
    </location>
</feature>
<feature type="transmembrane region" description="Helical" evidence="6">
    <location>
        <begin position="311"/>
        <end position="330"/>
    </location>
</feature>
<dbReference type="Pfam" id="PF02653">
    <property type="entry name" value="BPD_transp_2"/>
    <property type="match status" value="1"/>
</dbReference>
<dbReference type="GO" id="GO:0022857">
    <property type="term" value="F:transmembrane transporter activity"/>
    <property type="evidence" value="ECO:0007669"/>
    <property type="project" value="InterPro"/>
</dbReference>
<feature type="transmembrane region" description="Helical" evidence="6">
    <location>
        <begin position="140"/>
        <end position="165"/>
    </location>
</feature>
<protein>
    <submittedName>
        <fullName evidence="7">ABC transporter permease</fullName>
    </submittedName>
</protein>
<dbReference type="GO" id="GO:0005886">
    <property type="term" value="C:plasma membrane"/>
    <property type="evidence" value="ECO:0007669"/>
    <property type="project" value="UniProtKB-SubCell"/>
</dbReference>
<feature type="transmembrane region" description="Helical" evidence="6">
    <location>
        <begin position="266"/>
        <end position="299"/>
    </location>
</feature>
<proteinExistence type="predicted"/>
<dbReference type="RefSeq" id="WP_144645234.1">
    <property type="nucleotide sequence ID" value="NZ_BNAX01000024.1"/>
</dbReference>
<dbReference type="Proteomes" id="UP000318578">
    <property type="component" value="Unassembled WGS sequence"/>
</dbReference>
<sequence length="343" mass="35558">MTDALTDKRPGRTEPGGPPGRVGFLLGLIRVKELSILLVTIAAAIYFSLTSGPGFATSDNYHTIAQYVAPWAIVGAGEVMVLICGQIDLSAGFVFTLSPFVLMLFYNNGFPLFLALIGAVVVSALIGMVNGLVHTLFNLSAFITTLGMAFLLWGLSLIISGGSPVSAPTDSWVVSVFGGWGWSEFLWALVIVAIMQVVLSTTRFGIATQATGGNPIGAAESGIRTNRVKVICFSITGALAGFAGILQGTRVGSYDPTNGGFNTMFYAVAAAVIGGTALLGGSGTVIGAFLGALLLGLVYDGFNLTGISANAFYVVLGVAILVAALLNVYVTVVRKRLGSRRVS</sequence>
<dbReference type="OrthoDB" id="6844941at2"/>
<evidence type="ECO:0000256" key="6">
    <source>
        <dbReference type="SAM" id="Phobius"/>
    </source>
</evidence>
<keyword evidence="5 6" id="KW-0472">Membrane</keyword>
<keyword evidence="4 6" id="KW-1133">Transmembrane helix</keyword>
<keyword evidence="2" id="KW-1003">Cell membrane</keyword>
<evidence type="ECO:0000313" key="8">
    <source>
        <dbReference type="Proteomes" id="UP000318578"/>
    </source>
</evidence>
<accession>A0A557ZTN0</accession>
<dbReference type="InterPro" id="IPR001851">
    <property type="entry name" value="ABC_transp_permease"/>
</dbReference>
<name>A0A557ZTN0_9PSEU</name>
<evidence type="ECO:0000313" key="7">
    <source>
        <dbReference type="EMBL" id="TVT15350.1"/>
    </source>
</evidence>
<feature type="transmembrane region" description="Helical" evidence="6">
    <location>
        <begin position="227"/>
        <end position="246"/>
    </location>
</feature>
<keyword evidence="8" id="KW-1185">Reference proteome</keyword>
<reference evidence="7 8" key="1">
    <citation type="submission" date="2019-07" db="EMBL/GenBank/DDBJ databases">
        <title>New species of Amycolatopsis and Streptomyces.</title>
        <authorList>
            <person name="Duangmal K."/>
            <person name="Teo W.F.A."/>
            <person name="Lipun K."/>
        </authorList>
    </citation>
    <scope>NUCLEOTIDE SEQUENCE [LARGE SCALE GENOMIC DNA]</scope>
    <source>
        <strain evidence="7 8">JCM 30562</strain>
    </source>
</reference>
<dbReference type="PANTHER" id="PTHR32196">
    <property type="entry name" value="ABC TRANSPORTER PERMEASE PROTEIN YPHD-RELATED-RELATED"/>
    <property type="match status" value="1"/>
</dbReference>
<dbReference type="EMBL" id="VJZA01000118">
    <property type="protein sequence ID" value="TVT15350.1"/>
    <property type="molecule type" value="Genomic_DNA"/>
</dbReference>
<evidence type="ECO:0000256" key="2">
    <source>
        <dbReference type="ARBA" id="ARBA00022475"/>
    </source>
</evidence>